<evidence type="ECO:0000313" key="2">
    <source>
        <dbReference type="Proteomes" id="UP000054279"/>
    </source>
</evidence>
<dbReference type="AlphaFoldDB" id="A0A0C9UQG5"/>
<name>A0A0C9UQG5_SPHS4</name>
<dbReference type="Proteomes" id="UP000054279">
    <property type="component" value="Unassembled WGS sequence"/>
</dbReference>
<dbReference type="OrthoDB" id="3203159at2759"/>
<reference evidence="1 2" key="1">
    <citation type="submission" date="2014-06" db="EMBL/GenBank/DDBJ databases">
        <title>Evolutionary Origins and Diversification of the Mycorrhizal Mutualists.</title>
        <authorList>
            <consortium name="DOE Joint Genome Institute"/>
            <consortium name="Mycorrhizal Genomics Consortium"/>
            <person name="Kohler A."/>
            <person name="Kuo A."/>
            <person name="Nagy L.G."/>
            <person name="Floudas D."/>
            <person name="Copeland A."/>
            <person name="Barry K.W."/>
            <person name="Cichocki N."/>
            <person name="Veneault-Fourrey C."/>
            <person name="LaButti K."/>
            <person name="Lindquist E.A."/>
            <person name="Lipzen A."/>
            <person name="Lundell T."/>
            <person name="Morin E."/>
            <person name="Murat C."/>
            <person name="Riley R."/>
            <person name="Ohm R."/>
            <person name="Sun H."/>
            <person name="Tunlid A."/>
            <person name="Henrissat B."/>
            <person name="Grigoriev I.V."/>
            <person name="Hibbett D.S."/>
            <person name="Martin F."/>
        </authorList>
    </citation>
    <scope>NUCLEOTIDE SEQUENCE [LARGE SCALE GENOMIC DNA]</scope>
    <source>
        <strain evidence="1 2">SS14</strain>
    </source>
</reference>
<gene>
    <name evidence="1" type="ORF">M422DRAFT_78019</name>
</gene>
<accession>A0A0C9UQG5</accession>
<feature type="non-terminal residue" evidence="1">
    <location>
        <position position="1"/>
    </location>
</feature>
<protein>
    <submittedName>
        <fullName evidence="1">Unplaced genomic scaffold SPHSTscaffold_169, whole genome shotgun sequence</fullName>
    </submittedName>
</protein>
<keyword evidence="2" id="KW-1185">Reference proteome</keyword>
<dbReference type="HOGENOM" id="CLU_120286_0_0_1"/>
<sequence length="143" mass="16397">DSEIILEVIAGIPEFWTTILNPEQYVTAMEFQSAIKYHETSLSHAPFADNSSLERWIWSLEQSMKGNLSTSSLGRSFKHDANVSKKATPESRNAHLCQHCNSGKHWDYECKHSHSGMRIARSKKAEWTVDDEEAQNGYNDLYY</sequence>
<organism evidence="1 2">
    <name type="scientific">Sphaerobolus stellatus (strain SS14)</name>
    <dbReference type="NCBI Taxonomy" id="990650"/>
    <lineage>
        <taxon>Eukaryota</taxon>
        <taxon>Fungi</taxon>
        <taxon>Dikarya</taxon>
        <taxon>Basidiomycota</taxon>
        <taxon>Agaricomycotina</taxon>
        <taxon>Agaricomycetes</taxon>
        <taxon>Phallomycetidae</taxon>
        <taxon>Geastrales</taxon>
        <taxon>Sphaerobolaceae</taxon>
        <taxon>Sphaerobolus</taxon>
    </lineage>
</organism>
<evidence type="ECO:0000313" key="1">
    <source>
        <dbReference type="EMBL" id="KIJ31327.1"/>
    </source>
</evidence>
<feature type="non-terminal residue" evidence="1">
    <location>
        <position position="143"/>
    </location>
</feature>
<proteinExistence type="predicted"/>
<dbReference type="EMBL" id="KN837244">
    <property type="protein sequence ID" value="KIJ31327.1"/>
    <property type="molecule type" value="Genomic_DNA"/>
</dbReference>